<accession>A0A370N725</accession>
<dbReference type="Proteomes" id="UP000254875">
    <property type="component" value="Unassembled WGS sequence"/>
</dbReference>
<protein>
    <submittedName>
        <fullName evidence="1">Uncharacterized protein</fullName>
    </submittedName>
</protein>
<keyword evidence="2" id="KW-1185">Reference proteome</keyword>
<gene>
    <name evidence="1" type="ORF">DLM46_17810</name>
</gene>
<dbReference type="OrthoDB" id="6400609at2"/>
<comment type="caution">
    <text evidence="1">The sequence shown here is derived from an EMBL/GenBank/DDBJ whole genome shotgun (WGS) entry which is preliminary data.</text>
</comment>
<evidence type="ECO:0000313" key="2">
    <source>
        <dbReference type="Proteomes" id="UP000254875"/>
    </source>
</evidence>
<dbReference type="EMBL" id="QHKS01000011">
    <property type="protein sequence ID" value="RDK01392.1"/>
    <property type="molecule type" value="Genomic_DNA"/>
</dbReference>
<proteinExistence type="predicted"/>
<name>A0A370N725_9BURK</name>
<sequence>MQQLPAALLAQSTLQRAMLFELGYSVGERLLTNAGIDWNECIDVALQRQQAFFDAKQPEEISLCDKSLATIVGENLAARLRTISEERSLPLMLSPAIPGLEWIASGRGDFSVGRALIEVKCTAKRFAASDYRQVAIYWLLSYAATLEGRGKEWEHLILLNPRRGEEVSIRVDSFISTISSGRTKVDVLQLFMSLVGSRLTR</sequence>
<evidence type="ECO:0000313" key="1">
    <source>
        <dbReference type="EMBL" id="RDK01392.1"/>
    </source>
</evidence>
<dbReference type="AlphaFoldDB" id="A0A370N725"/>
<organism evidence="1 2">
    <name type="scientific">Paraburkholderia lacunae</name>
    <dbReference type="NCBI Taxonomy" id="2211104"/>
    <lineage>
        <taxon>Bacteria</taxon>
        <taxon>Pseudomonadati</taxon>
        <taxon>Pseudomonadota</taxon>
        <taxon>Betaproteobacteria</taxon>
        <taxon>Burkholderiales</taxon>
        <taxon>Burkholderiaceae</taxon>
        <taxon>Paraburkholderia</taxon>
    </lineage>
</organism>
<reference evidence="2" key="1">
    <citation type="submission" date="2018-05" db="EMBL/GenBank/DDBJ databases">
        <authorList>
            <person name="Feng T."/>
        </authorList>
    </citation>
    <scope>NUCLEOTIDE SEQUENCE [LARGE SCALE GENOMIC DNA]</scope>
    <source>
        <strain evidence="2">S27</strain>
    </source>
</reference>